<feature type="domain" description="MacB-like periplasmic core" evidence="9">
    <location>
        <begin position="21"/>
        <end position="240"/>
    </location>
</feature>
<evidence type="ECO:0000256" key="7">
    <source>
        <dbReference type="SAM" id="Phobius"/>
    </source>
</evidence>
<accession>A0A6I8MFX6</accession>
<sequence length="436" mass="46687">MSIFESISLALGSLRTNKMRSALTLLGVIIGIASVISILTLGHALKTQTTSGLEGIGINDYNVDVRERTPEGEPEPEGFYFGPPVTEPDALITPEMIEDLRSQFGPDISEIQVGGYDGTPATTTTDLDASKELKGLVRGINVDFQRIKDVKIGWGREITDEDIDGDRPVAVVPEKLASSFYGGDPAAALGNSVTVETDFGTADFQIVGVTKKPEEKKGLLSLTDDQLEVLVPYPSEEKVAEISGAFPGISIRLATPTGGSQSERDEHDAQVKKRLQEFFDERYQENTDYKAKVTDQKQDLASVNKILTSISAAIAAIGGISLLVGGIGVMNIMLITVTERTREIGVRKALGATRRDIRVQFVVEAMIVCLMGGLLGVIFGGALGMLGAKLMGEFVFPPISGIVISLVFSLAIGLFFGSYPAGKAAKLNPIEALRYE</sequence>
<feature type="transmembrane region" description="Helical" evidence="7">
    <location>
        <begin position="21"/>
        <end position="45"/>
    </location>
</feature>
<comment type="subcellular location">
    <subcellularLocation>
        <location evidence="1">Cell membrane</location>
        <topology evidence="1">Multi-pass membrane protein</topology>
    </subcellularLocation>
</comment>
<evidence type="ECO:0000256" key="2">
    <source>
        <dbReference type="ARBA" id="ARBA00022475"/>
    </source>
</evidence>
<keyword evidence="5 7" id="KW-0472">Membrane</keyword>
<dbReference type="GO" id="GO:0005886">
    <property type="term" value="C:plasma membrane"/>
    <property type="evidence" value="ECO:0007669"/>
    <property type="project" value="UniProtKB-SubCell"/>
</dbReference>
<feature type="transmembrane region" description="Helical" evidence="7">
    <location>
        <begin position="395"/>
        <end position="416"/>
    </location>
</feature>
<evidence type="ECO:0000313" key="12">
    <source>
        <dbReference type="Proteomes" id="UP000423525"/>
    </source>
</evidence>
<feature type="transmembrane region" description="Helical" evidence="7">
    <location>
        <begin position="359"/>
        <end position="383"/>
    </location>
</feature>
<evidence type="ECO:0000313" key="10">
    <source>
        <dbReference type="EMBL" id="MDT9410366.1"/>
    </source>
</evidence>
<dbReference type="PANTHER" id="PTHR30572:SF4">
    <property type="entry name" value="ABC TRANSPORTER PERMEASE YTRF"/>
    <property type="match status" value="1"/>
</dbReference>
<keyword evidence="2" id="KW-1003">Cell membrane</keyword>
<dbReference type="Proteomes" id="UP001265983">
    <property type="component" value="Unassembled WGS sequence"/>
</dbReference>
<evidence type="ECO:0000259" key="9">
    <source>
        <dbReference type="Pfam" id="PF12704"/>
    </source>
</evidence>
<gene>
    <name evidence="11" type="ORF">FRC0190_00503</name>
    <name evidence="10" type="ORF">P8T80_03040</name>
</gene>
<dbReference type="InterPro" id="IPR050250">
    <property type="entry name" value="Macrolide_Exporter_MacB"/>
</dbReference>
<evidence type="ECO:0000313" key="11">
    <source>
        <dbReference type="EMBL" id="VZH84481.1"/>
    </source>
</evidence>
<dbReference type="GO" id="GO:0022857">
    <property type="term" value="F:transmembrane transporter activity"/>
    <property type="evidence" value="ECO:0007669"/>
    <property type="project" value="TreeGrafter"/>
</dbReference>
<feature type="transmembrane region" description="Helical" evidence="7">
    <location>
        <begin position="312"/>
        <end position="338"/>
    </location>
</feature>
<dbReference type="AlphaFoldDB" id="A0A6I8MFX6"/>
<evidence type="ECO:0000259" key="8">
    <source>
        <dbReference type="Pfam" id="PF02687"/>
    </source>
</evidence>
<keyword evidence="4 7" id="KW-1133">Transmembrane helix</keyword>
<dbReference type="KEGG" id="crf:FRC0190_00503"/>
<evidence type="ECO:0000256" key="1">
    <source>
        <dbReference type="ARBA" id="ARBA00004651"/>
    </source>
</evidence>
<reference evidence="11 12" key="1">
    <citation type="submission" date="2019-11" db="EMBL/GenBank/DDBJ databases">
        <authorList>
            <person name="Brisse S."/>
        </authorList>
    </citation>
    <scope>NUCLEOTIDE SEQUENCE [LARGE SCALE GENOMIC DNA]</scope>
    <source>
        <strain evidence="11">FRC0190</strain>
    </source>
</reference>
<evidence type="ECO:0000313" key="13">
    <source>
        <dbReference type="Proteomes" id="UP001265983"/>
    </source>
</evidence>
<organism evidence="11 12">
    <name type="scientific">Corynebacterium rouxii</name>
    <dbReference type="NCBI Taxonomy" id="2719119"/>
    <lineage>
        <taxon>Bacteria</taxon>
        <taxon>Bacillati</taxon>
        <taxon>Actinomycetota</taxon>
        <taxon>Actinomycetes</taxon>
        <taxon>Mycobacteriales</taxon>
        <taxon>Corynebacteriaceae</taxon>
        <taxon>Corynebacterium</taxon>
    </lineage>
</organism>
<evidence type="ECO:0000256" key="6">
    <source>
        <dbReference type="ARBA" id="ARBA00038076"/>
    </source>
</evidence>
<evidence type="ECO:0000256" key="5">
    <source>
        <dbReference type="ARBA" id="ARBA00023136"/>
    </source>
</evidence>
<dbReference type="EMBL" id="LR738855">
    <property type="protein sequence ID" value="VZH84481.1"/>
    <property type="molecule type" value="Genomic_DNA"/>
</dbReference>
<dbReference type="Proteomes" id="UP000423525">
    <property type="component" value="Chromosome"/>
</dbReference>
<reference evidence="10 13" key="2">
    <citation type="submission" date="2023-03" db="EMBL/GenBank/DDBJ databases">
        <title>Whole genome sequence of the first Corynebacterium rouxii strains isolated in Brazil: a recent member of Corynebacterium diphtheriae complex.</title>
        <authorList>
            <person name="Vieira V."/>
            <person name="Ramos J.N."/>
            <person name="Araujo M.R.B."/>
            <person name="Baio P.V."/>
            <person name="Sant'Anna L.O."/>
            <person name="Veras J.F.C."/>
            <person name="Vieira E.M.D."/>
            <person name="Sousa M.A.B."/>
            <person name="Camargo C.H."/>
            <person name="Sacchi C.T."/>
            <person name="Campos K.R."/>
            <person name="Santos M.B.N."/>
            <person name="Bokermann S."/>
            <person name="Alvim L.B."/>
            <person name="Santos L.S."/>
            <person name="Mattos-Guaraldi A.L."/>
        </authorList>
    </citation>
    <scope>NUCLEOTIDE SEQUENCE [LARGE SCALE GENOMIC DNA]</scope>
    <source>
        <strain evidence="10 13">70862</strain>
    </source>
</reference>
<dbReference type="Pfam" id="PF12704">
    <property type="entry name" value="MacB_PCD"/>
    <property type="match status" value="1"/>
</dbReference>
<dbReference type="PANTHER" id="PTHR30572">
    <property type="entry name" value="MEMBRANE COMPONENT OF TRANSPORTER-RELATED"/>
    <property type="match status" value="1"/>
</dbReference>
<dbReference type="InterPro" id="IPR003838">
    <property type="entry name" value="ABC3_permease_C"/>
</dbReference>
<dbReference type="RefSeq" id="WP_155871648.1">
    <property type="nucleotide sequence ID" value="NZ_CP168248.1"/>
</dbReference>
<feature type="domain" description="ABC3 transporter permease C-terminal" evidence="8">
    <location>
        <begin position="317"/>
        <end position="429"/>
    </location>
</feature>
<evidence type="ECO:0000256" key="3">
    <source>
        <dbReference type="ARBA" id="ARBA00022692"/>
    </source>
</evidence>
<dbReference type="Pfam" id="PF02687">
    <property type="entry name" value="FtsX"/>
    <property type="match status" value="1"/>
</dbReference>
<protein>
    <submittedName>
        <fullName evidence="11">ABC transporter permease</fullName>
    </submittedName>
</protein>
<name>A0A6I8MFX6_9CORY</name>
<proteinExistence type="inferred from homology"/>
<dbReference type="EMBL" id="JARUHM010000008">
    <property type="protein sequence ID" value="MDT9410366.1"/>
    <property type="molecule type" value="Genomic_DNA"/>
</dbReference>
<keyword evidence="13" id="KW-1185">Reference proteome</keyword>
<evidence type="ECO:0000256" key="4">
    <source>
        <dbReference type="ARBA" id="ARBA00022989"/>
    </source>
</evidence>
<dbReference type="InterPro" id="IPR025857">
    <property type="entry name" value="MacB_PCD"/>
</dbReference>
<comment type="similarity">
    <text evidence="6">Belongs to the ABC-4 integral membrane protein family.</text>
</comment>
<keyword evidence="3 7" id="KW-0812">Transmembrane</keyword>